<feature type="region of interest" description="Disordered" evidence="10">
    <location>
        <begin position="234"/>
        <end position="275"/>
    </location>
</feature>
<dbReference type="SMART" id="SM00228">
    <property type="entry name" value="PDZ"/>
    <property type="match status" value="1"/>
</dbReference>
<keyword evidence="13" id="KW-1185">Reference proteome</keyword>
<dbReference type="InterPro" id="IPR051976">
    <property type="entry name" value="Synaptopodin_domain"/>
</dbReference>
<dbReference type="PANTHER" id="PTHR24217">
    <property type="entry name" value="PUTATIVE-RELATED"/>
    <property type="match status" value="1"/>
</dbReference>
<organism evidence="12 13">
    <name type="scientific">Triplophysa rosa</name>
    <name type="common">Cave loach</name>
    <dbReference type="NCBI Taxonomy" id="992332"/>
    <lineage>
        <taxon>Eukaryota</taxon>
        <taxon>Metazoa</taxon>
        <taxon>Chordata</taxon>
        <taxon>Craniata</taxon>
        <taxon>Vertebrata</taxon>
        <taxon>Euteleostomi</taxon>
        <taxon>Actinopterygii</taxon>
        <taxon>Neopterygii</taxon>
        <taxon>Teleostei</taxon>
        <taxon>Ostariophysi</taxon>
        <taxon>Cypriniformes</taxon>
        <taxon>Nemacheilidae</taxon>
        <taxon>Triplophysa</taxon>
    </lineage>
</organism>
<evidence type="ECO:0000256" key="5">
    <source>
        <dbReference type="ARBA" id="ARBA00023203"/>
    </source>
</evidence>
<reference evidence="12" key="1">
    <citation type="submission" date="2021-02" db="EMBL/GenBank/DDBJ databases">
        <title>Comparative genomics reveals that relaxation of natural selection precedes convergent phenotypic evolution of cavefish.</title>
        <authorList>
            <person name="Peng Z."/>
        </authorList>
    </citation>
    <scope>NUCLEOTIDE SEQUENCE</scope>
    <source>
        <tissue evidence="12">Muscle</tissue>
    </source>
</reference>
<keyword evidence="4" id="KW-0597">Phosphoprotein</keyword>
<evidence type="ECO:0000256" key="4">
    <source>
        <dbReference type="ARBA" id="ARBA00022553"/>
    </source>
</evidence>
<feature type="region of interest" description="Disordered" evidence="10">
    <location>
        <begin position="633"/>
        <end position="670"/>
    </location>
</feature>
<dbReference type="PANTHER" id="PTHR24217:SF10">
    <property type="entry name" value="SYNAPTOPODIN 2-LIKE PROTEIN"/>
    <property type="match status" value="1"/>
</dbReference>
<feature type="region of interest" description="Disordered" evidence="10">
    <location>
        <begin position="376"/>
        <end position="402"/>
    </location>
</feature>
<dbReference type="CDD" id="cd10820">
    <property type="entry name" value="PDZ_SYNPO2-like"/>
    <property type="match status" value="1"/>
</dbReference>
<dbReference type="GO" id="GO:0003779">
    <property type="term" value="F:actin binding"/>
    <property type="evidence" value="ECO:0007669"/>
    <property type="project" value="UniProtKB-KW"/>
</dbReference>
<keyword evidence="2" id="KW-0488">Methylation</keyword>
<sequence length="1243" mass="133561">MVAEEVVVILSGGAPWGFRLQGGAEQQMPLQVAKVRKRSKACRAGLRETDELVSINDIPCDTLSHAEAMNLIDTGRGNLHLRIKRAPAAFQSVVLLGRAPSPRIDKEYRAALRALSPPLTSNPPGVNRASLMSPTGGLECLTSPPDSEAYYGETDSDADVMAQERQRRQRRRSPSCSPAKSPGPVSPQEEETSELSGYESAQDVSWAVTDMNGMAKQQHHAMPGVARREVVYQPQQPEWSHREENSSENSDQSPSGTAEVDSGFQEPPSVPPLVSPERAKGALMLASHRLMVPMVGPVNKPVDEELSATYMDKAKQAKLHRGESKQDKQVKEARSKCRTIASLLTDAPNPHSKGVLMFKKRRQRAKKYTLTSFGSVDGESYSTTEGETEDESFFPGSDSELDEDGFSAAPDPTWDSGYLDVLDRRTSACIVPDRDVKTNLGLNATSGKGAQLFEQQRKRAEEHTSNLVTPSVLPMSYHLGDTTLAYTPFTPVAPLTTFHSTNMLNGEPLVVSRTSVVLSSPGQTPMPSMAGALPEQADSSVASSVHNRTARPFAPGCVSHRAATAPVVFRPNTAKKAESQIKAVSVATIPASFSPASSEVKKAVSTTSLYIPARPTTFNGLSSVIGPSSLLSPSSVTSGPFSPPPSNAPFNTPTYSSSSAPFSPTASHATSLNSPSVMVQPYSSQTQAMPLSPPYHKVSTQYQPPPPVHVPAQPFSPPFTNSPVPPNAFIHAPAPPNAFTHAPASAPHNTFIHALATPYALTHAPAPPNAFTHARAPASVHAYAPVTPNVQTSPTHKVSFNPYISVASTTPELPDTPMPQQYQEAKSTEGISSREQRASVPAGRTGILQEACRRGSSKKPMFNTQEEKKPPSYNPELLSLVQNLDERSHSGAEAGFESGPEEDLLNLGAEACNFMQAQKNKMPPPVAPKIGRPAPEIPQMQGKGAELFARRQNRMDRYVVDKYPKTPEQPRDPSPTPSLPAHWKYSPNIRAPPPINYNPLLSPSCPPVAQRSTKANDASKVGVKTAPGQHKPGIKALDFMSRQPYQLNSSLFSYGGGVPQTIASYQQQQNGISMTGNSINMPKQVPVKASRVYEIKRFSTPTPMSAPTALSPTVIAPRSATTLGEPMWRSDVTSPPPVAPRPMAPFSPPPPAPTTALPALPKISTVPVPYSVPIQQPTTPLQAYTPFQAAKQFQSAPELSPLSAGLQCSVSGSSQNLRVPRPRFSTSSMGLQPNVWRPGSILY</sequence>
<feature type="compositionally biased region" description="Basic and acidic residues" evidence="10">
    <location>
        <begin position="962"/>
        <end position="971"/>
    </location>
</feature>
<accession>A0A9W7TDZ8</accession>
<evidence type="ECO:0000256" key="7">
    <source>
        <dbReference type="ARBA" id="ARBA00038161"/>
    </source>
</evidence>
<feature type="region of interest" description="Disordered" evidence="10">
    <location>
        <begin position="962"/>
        <end position="981"/>
    </location>
</feature>
<keyword evidence="6" id="KW-0206">Cytoskeleton</keyword>
<evidence type="ECO:0000256" key="8">
    <source>
        <dbReference type="ARBA" id="ARBA00057136"/>
    </source>
</evidence>
<feature type="region of interest" description="Disordered" evidence="10">
    <location>
        <begin position="115"/>
        <end position="200"/>
    </location>
</feature>
<feature type="compositionally biased region" description="Polar residues" evidence="10">
    <location>
        <begin position="247"/>
        <end position="256"/>
    </location>
</feature>
<evidence type="ECO:0000256" key="10">
    <source>
        <dbReference type="SAM" id="MobiDB-lite"/>
    </source>
</evidence>
<feature type="compositionally biased region" description="Low complexity" evidence="10">
    <location>
        <begin position="648"/>
        <end position="670"/>
    </location>
</feature>
<dbReference type="PROSITE" id="PS50106">
    <property type="entry name" value="PDZ"/>
    <property type="match status" value="1"/>
</dbReference>
<dbReference type="GO" id="GO:0030018">
    <property type="term" value="C:Z disc"/>
    <property type="evidence" value="ECO:0007669"/>
    <property type="project" value="TreeGrafter"/>
</dbReference>
<protein>
    <recommendedName>
        <fullName evidence="9">Synaptopodin 2-like protein</fullName>
    </recommendedName>
</protein>
<evidence type="ECO:0000256" key="9">
    <source>
        <dbReference type="ARBA" id="ARBA00069693"/>
    </source>
</evidence>
<dbReference type="InterPro" id="IPR036034">
    <property type="entry name" value="PDZ_sf"/>
</dbReference>
<dbReference type="SUPFAM" id="SSF50156">
    <property type="entry name" value="PDZ domain-like"/>
    <property type="match status" value="1"/>
</dbReference>
<keyword evidence="5" id="KW-0009">Actin-binding</keyword>
<comment type="similarity">
    <text evidence="7">Belongs to the synaptopodin family.</text>
</comment>
<comment type="caution">
    <text evidence="12">The sequence shown here is derived from an EMBL/GenBank/DDBJ whole genome shotgun (WGS) entry which is preliminary data.</text>
</comment>
<feature type="domain" description="PDZ" evidence="11">
    <location>
        <begin position="5"/>
        <end position="87"/>
    </location>
</feature>
<dbReference type="OrthoDB" id="445995at2759"/>
<dbReference type="InterPro" id="IPR001478">
    <property type="entry name" value="PDZ"/>
</dbReference>
<evidence type="ECO:0000256" key="6">
    <source>
        <dbReference type="ARBA" id="ARBA00023212"/>
    </source>
</evidence>
<dbReference type="GO" id="GO:0015629">
    <property type="term" value="C:actin cytoskeleton"/>
    <property type="evidence" value="ECO:0007669"/>
    <property type="project" value="TreeGrafter"/>
</dbReference>
<dbReference type="Pfam" id="PF00595">
    <property type="entry name" value="PDZ"/>
    <property type="match status" value="1"/>
</dbReference>
<evidence type="ECO:0000256" key="2">
    <source>
        <dbReference type="ARBA" id="ARBA00022481"/>
    </source>
</evidence>
<dbReference type="Proteomes" id="UP001059041">
    <property type="component" value="Linkage Group LG18"/>
</dbReference>
<name>A0A9W7TDZ8_TRIRA</name>
<dbReference type="Gene3D" id="2.30.42.10">
    <property type="match status" value="1"/>
</dbReference>
<evidence type="ECO:0000256" key="1">
    <source>
        <dbReference type="ARBA" id="ARBA00004245"/>
    </source>
</evidence>
<gene>
    <name evidence="12" type="ORF">IRJ41_007546</name>
</gene>
<feature type="region of interest" description="Disordered" evidence="10">
    <location>
        <begin position="1006"/>
        <end position="1029"/>
    </location>
</feature>
<comment type="function">
    <text evidence="8">Actin-associated protein that may play a role in modulating actin-based shape.</text>
</comment>
<evidence type="ECO:0000259" key="11">
    <source>
        <dbReference type="PROSITE" id="PS50106"/>
    </source>
</evidence>
<feature type="region of interest" description="Disordered" evidence="10">
    <location>
        <begin position="853"/>
        <end position="874"/>
    </location>
</feature>
<proteinExistence type="inferred from homology"/>
<dbReference type="FunFam" id="2.30.42.10:FF:000137">
    <property type="entry name" value="Synaptopodin 2-like a"/>
    <property type="match status" value="1"/>
</dbReference>
<evidence type="ECO:0000256" key="3">
    <source>
        <dbReference type="ARBA" id="ARBA00022490"/>
    </source>
</evidence>
<comment type="subcellular location">
    <subcellularLocation>
        <location evidence="1">Cytoplasm</location>
        <location evidence="1">Cytoskeleton</location>
    </subcellularLocation>
</comment>
<dbReference type="GO" id="GO:0032233">
    <property type="term" value="P:positive regulation of actin filament bundle assembly"/>
    <property type="evidence" value="ECO:0007669"/>
    <property type="project" value="TreeGrafter"/>
</dbReference>
<dbReference type="EMBL" id="JAFHDT010000018">
    <property type="protein sequence ID" value="KAI7796843.1"/>
    <property type="molecule type" value="Genomic_DNA"/>
</dbReference>
<evidence type="ECO:0000313" key="13">
    <source>
        <dbReference type="Proteomes" id="UP001059041"/>
    </source>
</evidence>
<dbReference type="AlphaFoldDB" id="A0A9W7TDZ8"/>
<dbReference type="GO" id="GO:0005634">
    <property type="term" value="C:nucleus"/>
    <property type="evidence" value="ECO:0007669"/>
    <property type="project" value="TreeGrafter"/>
</dbReference>
<keyword evidence="3" id="KW-0963">Cytoplasm</keyword>
<evidence type="ECO:0000313" key="12">
    <source>
        <dbReference type="EMBL" id="KAI7796843.1"/>
    </source>
</evidence>